<keyword evidence="2 3" id="KW-0342">GTP-binding</keyword>
<keyword evidence="3" id="KW-0862">Zinc</keyword>
<dbReference type="PROSITE" id="PS50936">
    <property type="entry name" value="ENGC_GTPASE"/>
    <property type="match status" value="1"/>
</dbReference>
<feature type="binding site" evidence="3">
    <location>
        <position position="347"/>
    </location>
    <ligand>
        <name>Zn(2+)</name>
        <dbReference type="ChEBI" id="CHEBI:29105"/>
    </ligand>
</feature>
<dbReference type="GO" id="GO:0019843">
    <property type="term" value="F:rRNA binding"/>
    <property type="evidence" value="ECO:0007669"/>
    <property type="project" value="UniProtKB-KW"/>
</dbReference>
<dbReference type="GO" id="GO:0042274">
    <property type="term" value="P:ribosomal small subunit biogenesis"/>
    <property type="evidence" value="ECO:0007669"/>
    <property type="project" value="UniProtKB-UniRule"/>
</dbReference>
<feature type="domain" description="EngC GTPase" evidence="5">
    <location>
        <begin position="161"/>
        <end position="308"/>
    </location>
</feature>
<evidence type="ECO:0000256" key="1">
    <source>
        <dbReference type="ARBA" id="ARBA00022741"/>
    </source>
</evidence>
<dbReference type="GO" id="GO:0003924">
    <property type="term" value="F:GTPase activity"/>
    <property type="evidence" value="ECO:0007669"/>
    <property type="project" value="UniProtKB-UniRule"/>
</dbReference>
<evidence type="ECO:0000259" key="5">
    <source>
        <dbReference type="PROSITE" id="PS50936"/>
    </source>
</evidence>
<dbReference type="NCBIfam" id="TIGR00157">
    <property type="entry name" value="ribosome small subunit-dependent GTPase A"/>
    <property type="match status" value="1"/>
</dbReference>
<name>A0A518DGE2_9BACT</name>
<dbReference type="Gene3D" id="3.40.50.300">
    <property type="entry name" value="P-loop containing nucleotide triphosphate hydrolases"/>
    <property type="match status" value="1"/>
</dbReference>
<gene>
    <name evidence="3 7" type="primary">rsgA</name>
    <name evidence="7" type="ORF">Pla175_39520</name>
</gene>
<dbReference type="Proteomes" id="UP000317429">
    <property type="component" value="Chromosome"/>
</dbReference>
<feature type="binding site" evidence="3">
    <location>
        <position position="341"/>
    </location>
    <ligand>
        <name>Zn(2+)</name>
        <dbReference type="ChEBI" id="CHEBI:29105"/>
    </ligand>
</feature>
<evidence type="ECO:0000256" key="4">
    <source>
        <dbReference type="SAM" id="MobiDB-lite"/>
    </source>
</evidence>
<feature type="binding site" evidence="3">
    <location>
        <begin position="201"/>
        <end position="204"/>
    </location>
    <ligand>
        <name>GTP</name>
        <dbReference type="ChEBI" id="CHEBI:37565"/>
    </ligand>
</feature>
<protein>
    <recommendedName>
        <fullName evidence="3">Small ribosomal subunit biogenesis GTPase RsgA</fullName>
        <ecNumber evidence="3">3.6.1.-</ecNumber>
    </recommendedName>
</protein>
<feature type="compositionally biased region" description="Basic and acidic residues" evidence="4">
    <location>
        <begin position="8"/>
        <end position="44"/>
    </location>
</feature>
<dbReference type="InterPro" id="IPR030378">
    <property type="entry name" value="G_CP_dom"/>
</dbReference>
<dbReference type="HAMAP" id="MF_01820">
    <property type="entry name" value="GTPase_RsgA"/>
    <property type="match status" value="1"/>
</dbReference>
<feature type="binding site" evidence="3">
    <location>
        <position position="334"/>
    </location>
    <ligand>
        <name>Zn(2+)</name>
        <dbReference type="ChEBI" id="CHEBI:29105"/>
    </ligand>
</feature>
<feature type="binding site" evidence="3">
    <location>
        <begin position="252"/>
        <end position="260"/>
    </location>
    <ligand>
        <name>GTP</name>
        <dbReference type="ChEBI" id="CHEBI:37565"/>
    </ligand>
</feature>
<keyword evidence="3" id="KW-0690">Ribosome biogenesis</keyword>
<evidence type="ECO:0000313" key="7">
    <source>
        <dbReference type="EMBL" id="QDU90545.1"/>
    </source>
</evidence>
<keyword evidence="3 7" id="KW-0378">Hydrolase</keyword>
<dbReference type="GO" id="GO:0005525">
    <property type="term" value="F:GTP binding"/>
    <property type="evidence" value="ECO:0007669"/>
    <property type="project" value="UniProtKB-UniRule"/>
</dbReference>
<dbReference type="Gene3D" id="2.40.50.140">
    <property type="entry name" value="Nucleic acid-binding proteins"/>
    <property type="match status" value="1"/>
</dbReference>
<accession>A0A518DGE2</accession>
<dbReference type="SUPFAM" id="SSF52540">
    <property type="entry name" value="P-loop containing nucleoside triphosphate hydrolases"/>
    <property type="match status" value="1"/>
</dbReference>
<feature type="domain" description="CP-type G" evidence="6">
    <location>
        <begin position="151"/>
        <end position="310"/>
    </location>
</feature>
<keyword evidence="3" id="KW-0963">Cytoplasm</keyword>
<feature type="binding site" evidence="3">
    <location>
        <position position="339"/>
    </location>
    <ligand>
        <name>Zn(2+)</name>
        <dbReference type="ChEBI" id="CHEBI:29105"/>
    </ligand>
</feature>
<dbReference type="GO" id="GO:0005737">
    <property type="term" value="C:cytoplasm"/>
    <property type="evidence" value="ECO:0007669"/>
    <property type="project" value="UniProtKB-SubCell"/>
</dbReference>
<dbReference type="EMBL" id="CP036291">
    <property type="protein sequence ID" value="QDU90545.1"/>
    <property type="molecule type" value="Genomic_DNA"/>
</dbReference>
<evidence type="ECO:0000256" key="2">
    <source>
        <dbReference type="ARBA" id="ARBA00023134"/>
    </source>
</evidence>
<dbReference type="InterPro" id="IPR012340">
    <property type="entry name" value="NA-bd_OB-fold"/>
</dbReference>
<comment type="function">
    <text evidence="3">One of several proteins that assist in the late maturation steps of the functional core of the 30S ribosomal subunit. Helps release RbfA from mature subunits. May play a role in the assembly of ribosomal proteins into the subunit. Circularly permuted GTPase that catalyzes slow GTP hydrolysis, GTPase activity is stimulated by the 30S ribosomal subunit.</text>
</comment>
<dbReference type="CDD" id="cd01854">
    <property type="entry name" value="YjeQ_EngC"/>
    <property type="match status" value="1"/>
</dbReference>
<dbReference type="InterPro" id="IPR004881">
    <property type="entry name" value="Ribosome_biogen_GTPase_RsgA"/>
</dbReference>
<dbReference type="InterPro" id="IPR010914">
    <property type="entry name" value="RsgA_GTPase_dom"/>
</dbReference>
<dbReference type="AlphaFoldDB" id="A0A518DGE2"/>
<feature type="region of interest" description="Disordered" evidence="4">
    <location>
        <begin position="1"/>
        <end position="48"/>
    </location>
</feature>
<comment type="similarity">
    <text evidence="3">Belongs to the TRAFAC class YlqF/YawG GTPase family. RsgA subfamily.</text>
</comment>
<reference evidence="7 8" key="1">
    <citation type="submission" date="2019-02" db="EMBL/GenBank/DDBJ databases">
        <title>Deep-cultivation of Planctomycetes and their phenomic and genomic characterization uncovers novel biology.</title>
        <authorList>
            <person name="Wiegand S."/>
            <person name="Jogler M."/>
            <person name="Boedeker C."/>
            <person name="Pinto D."/>
            <person name="Vollmers J."/>
            <person name="Rivas-Marin E."/>
            <person name="Kohn T."/>
            <person name="Peeters S.H."/>
            <person name="Heuer A."/>
            <person name="Rast P."/>
            <person name="Oberbeckmann S."/>
            <person name="Bunk B."/>
            <person name="Jeske O."/>
            <person name="Meyerdierks A."/>
            <person name="Storesund J.E."/>
            <person name="Kallscheuer N."/>
            <person name="Luecker S."/>
            <person name="Lage O.M."/>
            <person name="Pohl T."/>
            <person name="Merkel B.J."/>
            <person name="Hornburger P."/>
            <person name="Mueller R.-W."/>
            <person name="Bruemmer F."/>
            <person name="Labrenz M."/>
            <person name="Spormann A.M."/>
            <person name="Op den Camp H."/>
            <person name="Overmann J."/>
            <person name="Amann R."/>
            <person name="Jetten M.S.M."/>
            <person name="Mascher T."/>
            <person name="Medema M.H."/>
            <person name="Devos D.P."/>
            <person name="Kaster A.-K."/>
            <person name="Ovreas L."/>
            <person name="Rohde M."/>
            <person name="Galperin M.Y."/>
            <person name="Jogler C."/>
        </authorList>
    </citation>
    <scope>NUCLEOTIDE SEQUENCE [LARGE SCALE GENOMIC DNA]</scope>
    <source>
        <strain evidence="7 8">Pla175</strain>
    </source>
</reference>
<keyword evidence="8" id="KW-1185">Reference proteome</keyword>
<dbReference type="KEGG" id="pnd:Pla175_39520"/>
<dbReference type="OrthoDB" id="9809485at2"/>
<dbReference type="Gene3D" id="1.10.40.50">
    <property type="entry name" value="Probable gtpase engc, domain 3"/>
    <property type="match status" value="1"/>
</dbReference>
<comment type="subcellular location">
    <subcellularLocation>
        <location evidence="3">Cytoplasm</location>
    </subcellularLocation>
</comment>
<comment type="subunit">
    <text evidence="3">Monomer. Associates with 30S ribosomal subunit, binds 16S rRNA.</text>
</comment>
<keyword evidence="3" id="KW-0479">Metal-binding</keyword>
<dbReference type="Pfam" id="PF03193">
    <property type="entry name" value="RsgA_GTPase"/>
    <property type="match status" value="1"/>
</dbReference>
<keyword evidence="3" id="KW-0699">rRNA-binding</keyword>
<keyword evidence="1 3" id="KW-0547">Nucleotide-binding</keyword>
<dbReference type="InterPro" id="IPR027417">
    <property type="entry name" value="P-loop_NTPase"/>
</dbReference>
<organism evidence="7 8">
    <name type="scientific">Pirellulimonas nuda</name>
    <dbReference type="NCBI Taxonomy" id="2528009"/>
    <lineage>
        <taxon>Bacteria</taxon>
        <taxon>Pseudomonadati</taxon>
        <taxon>Planctomycetota</taxon>
        <taxon>Planctomycetia</taxon>
        <taxon>Pirellulales</taxon>
        <taxon>Lacipirellulaceae</taxon>
        <taxon>Pirellulimonas</taxon>
    </lineage>
</organism>
<keyword evidence="3" id="KW-0694">RNA-binding</keyword>
<dbReference type="EC" id="3.6.1.-" evidence="3"/>
<comment type="cofactor">
    <cofactor evidence="3">
        <name>Zn(2+)</name>
        <dbReference type="ChEBI" id="CHEBI:29105"/>
    </cofactor>
    <text evidence="3">Binds 1 zinc ion per subunit.</text>
</comment>
<dbReference type="PANTHER" id="PTHR32120">
    <property type="entry name" value="SMALL RIBOSOMAL SUBUNIT BIOGENESIS GTPASE RSGA"/>
    <property type="match status" value="1"/>
</dbReference>
<sequence>MAKKKPKVRAEFRKNHDTRARQNDLTQRFDPDAADDSDRGERVTGKGRLTRRRTVAGAEVTQDDSGSLVLPEVDRTVCRMGRVLRVQGLVSIVQMEDGRLLACATRQLLKQLSTELRHVVAAGDRVWVRPEGQREGVIERVEPRTGVLSRSSRGRQHLIVVNVDQVLIVASAAEPRIKPNLIDRYLLTCEKMRIRPIVCINKIDLVDPVSVMPLAGVYSQLGYDVLCLSARSGQGLDALRRLTAGKATALSGQSGVGKSSLLNALDPGLALRIQTVSAESQKGRHTTTTAELIPLADGGWVVDTPGIRQFQLWDTIPKELDGYFRELRPYVSQCRYPDCTHTHEDECAVKNAVADNHIDPRRYESFLQMQAGDDF</sequence>
<dbReference type="PANTHER" id="PTHR32120:SF11">
    <property type="entry name" value="SMALL RIBOSOMAL SUBUNIT BIOGENESIS GTPASE RSGA 1, MITOCHONDRIAL-RELATED"/>
    <property type="match status" value="1"/>
</dbReference>
<dbReference type="PROSITE" id="PS51721">
    <property type="entry name" value="G_CP"/>
    <property type="match status" value="1"/>
</dbReference>
<dbReference type="RefSeq" id="WP_145289248.1">
    <property type="nucleotide sequence ID" value="NZ_CP036291.1"/>
</dbReference>
<evidence type="ECO:0000256" key="3">
    <source>
        <dbReference type="HAMAP-Rule" id="MF_01820"/>
    </source>
</evidence>
<proteinExistence type="inferred from homology"/>
<dbReference type="GO" id="GO:0046872">
    <property type="term" value="F:metal ion binding"/>
    <property type="evidence" value="ECO:0007669"/>
    <property type="project" value="UniProtKB-KW"/>
</dbReference>
<evidence type="ECO:0000259" key="6">
    <source>
        <dbReference type="PROSITE" id="PS51721"/>
    </source>
</evidence>
<evidence type="ECO:0000313" key="8">
    <source>
        <dbReference type="Proteomes" id="UP000317429"/>
    </source>
</evidence>